<proteinExistence type="predicted"/>
<dbReference type="Proteomes" id="UP000014760">
    <property type="component" value="Unassembled WGS sequence"/>
</dbReference>
<reference evidence="2 4" key="2">
    <citation type="journal article" date="2013" name="Nature">
        <title>Insights into bilaterian evolution from three spiralian genomes.</title>
        <authorList>
            <person name="Simakov O."/>
            <person name="Marletaz F."/>
            <person name="Cho S.J."/>
            <person name="Edsinger-Gonzales E."/>
            <person name="Havlak P."/>
            <person name="Hellsten U."/>
            <person name="Kuo D.H."/>
            <person name="Larsson T."/>
            <person name="Lv J."/>
            <person name="Arendt D."/>
            <person name="Savage R."/>
            <person name="Osoegawa K."/>
            <person name="de Jong P."/>
            <person name="Grimwood J."/>
            <person name="Chapman J.A."/>
            <person name="Shapiro H."/>
            <person name="Aerts A."/>
            <person name="Otillar R.P."/>
            <person name="Terry A.Y."/>
            <person name="Boore J.L."/>
            <person name="Grigoriev I.V."/>
            <person name="Lindberg D.R."/>
            <person name="Seaver E.C."/>
            <person name="Weisblat D.A."/>
            <person name="Putnam N.H."/>
            <person name="Rokhsar D.S."/>
        </authorList>
    </citation>
    <scope>NUCLEOTIDE SEQUENCE</scope>
    <source>
        <strain evidence="2 4">I ESC-2004</strain>
    </source>
</reference>
<evidence type="ECO:0000313" key="4">
    <source>
        <dbReference type="Proteomes" id="UP000014760"/>
    </source>
</evidence>
<keyword evidence="4" id="KW-1185">Reference proteome</keyword>
<dbReference type="AlphaFoldDB" id="R7UTC0"/>
<dbReference type="EMBL" id="KB298218">
    <property type="protein sequence ID" value="ELU09413.1"/>
    <property type="molecule type" value="Genomic_DNA"/>
</dbReference>
<name>R7UTC0_CAPTE</name>
<reference evidence="4" key="1">
    <citation type="submission" date="2012-12" db="EMBL/GenBank/DDBJ databases">
        <authorList>
            <person name="Hellsten U."/>
            <person name="Grimwood J."/>
            <person name="Chapman J.A."/>
            <person name="Shapiro H."/>
            <person name="Aerts A."/>
            <person name="Otillar R.P."/>
            <person name="Terry A.Y."/>
            <person name="Boore J.L."/>
            <person name="Simakov O."/>
            <person name="Marletaz F."/>
            <person name="Cho S.-J."/>
            <person name="Edsinger-Gonzales E."/>
            <person name="Havlak P."/>
            <person name="Kuo D.-H."/>
            <person name="Larsson T."/>
            <person name="Lv J."/>
            <person name="Arendt D."/>
            <person name="Savage R."/>
            <person name="Osoegawa K."/>
            <person name="de Jong P."/>
            <person name="Lindberg D.R."/>
            <person name="Seaver E.C."/>
            <person name="Weisblat D.A."/>
            <person name="Putnam N.H."/>
            <person name="Grigoriev I.V."/>
            <person name="Rokhsar D.S."/>
        </authorList>
    </citation>
    <scope>NUCLEOTIDE SEQUENCE</scope>
    <source>
        <strain evidence="4">I ESC-2004</strain>
    </source>
</reference>
<evidence type="ECO:0000256" key="1">
    <source>
        <dbReference type="SAM" id="MobiDB-lite"/>
    </source>
</evidence>
<organism evidence="2">
    <name type="scientific">Capitella teleta</name>
    <name type="common">Polychaete worm</name>
    <dbReference type="NCBI Taxonomy" id="283909"/>
    <lineage>
        <taxon>Eukaryota</taxon>
        <taxon>Metazoa</taxon>
        <taxon>Spiralia</taxon>
        <taxon>Lophotrochozoa</taxon>
        <taxon>Annelida</taxon>
        <taxon>Polychaeta</taxon>
        <taxon>Sedentaria</taxon>
        <taxon>Scolecida</taxon>
        <taxon>Capitellidae</taxon>
        <taxon>Capitella</taxon>
    </lineage>
</organism>
<dbReference type="HOGENOM" id="CLU_1082760_0_0_1"/>
<dbReference type="EMBL" id="AMQN01006379">
    <property type="status" value="NOT_ANNOTATED_CDS"/>
    <property type="molecule type" value="Genomic_DNA"/>
</dbReference>
<feature type="region of interest" description="Disordered" evidence="1">
    <location>
        <begin position="219"/>
        <end position="257"/>
    </location>
</feature>
<evidence type="ECO:0000313" key="2">
    <source>
        <dbReference type="EMBL" id="ELU09413.1"/>
    </source>
</evidence>
<reference evidence="3" key="3">
    <citation type="submission" date="2015-06" db="UniProtKB">
        <authorList>
            <consortium name="EnsemblMetazoa"/>
        </authorList>
    </citation>
    <scope>IDENTIFICATION</scope>
</reference>
<dbReference type="EnsemblMetazoa" id="CapteT201302">
    <property type="protein sequence ID" value="CapteP201302"/>
    <property type="gene ID" value="CapteG201302"/>
</dbReference>
<evidence type="ECO:0000313" key="3">
    <source>
        <dbReference type="EnsemblMetazoa" id="CapteP201302"/>
    </source>
</evidence>
<feature type="compositionally biased region" description="Basic and acidic residues" evidence="1">
    <location>
        <begin position="219"/>
        <end position="235"/>
    </location>
</feature>
<protein>
    <submittedName>
        <fullName evidence="2 3">Uncharacterized protein</fullName>
    </submittedName>
</protein>
<sequence>MTTMRSFGVSGNRWEISRDLMGDGYCIMYGGQAGSHRYHRLCSGLELTLNLVSTLQQHYVACGHIYINYLKNHLMIYGKGGGEELIFFPPVSLQLSILDTKGGIHVRGVQGCIQSACALQCYDAYSTAAMYKGQFLYTQQSTDTRDLDRPWPVVIAVAHVWAVSGRNKTPCSKSEPDPVTSNGAHIPCCFPSSDGGMEINDLWGDESEVWTQINPKRERERAHLGSRFSLDKDPVSDVESGRYLSQQQPPRSLNESV</sequence>
<accession>R7UTC0</accession>
<feature type="compositionally biased region" description="Polar residues" evidence="1">
    <location>
        <begin position="243"/>
        <end position="257"/>
    </location>
</feature>
<gene>
    <name evidence="2" type="ORF">CAPTEDRAFT_201302</name>
</gene>